<dbReference type="OrthoDB" id="3636008at2"/>
<protein>
    <submittedName>
        <fullName evidence="8">LysR family transcriptional regulator</fullName>
    </submittedName>
</protein>
<feature type="domain" description="HTH lysR-type" evidence="7">
    <location>
        <begin position="26"/>
        <end position="83"/>
    </location>
</feature>
<comment type="similarity">
    <text evidence="1">Belongs to the LysR transcriptional regulatory family.</text>
</comment>
<keyword evidence="4" id="KW-0010">Activator</keyword>
<evidence type="ECO:0000313" key="9">
    <source>
        <dbReference type="Proteomes" id="UP000321424"/>
    </source>
</evidence>
<dbReference type="InterPro" id="IPR000847">
    <property type="entry name" value="LysR_HTH_N"/>
</dbReference>
<dbReference type="InterPro" id="IPR005119">
    <property type="entry name" value="LysR_subst-bd"/>
</dbReference>
<reference evidence="8 9" key="1">
    <citation type="submission" date="2019-07" db="EMBL/GenBank/DDBJ databases">
        <title>Whole genome shotgun sequence of Nocardia ninae NBRC 108245.</title>
        <authorList>
            <person name="Hosoyama A."/>
            <person name="Uohara A."/>
            <person name="Ohji S."/>
            <person name="Ichikawa N."/>
        </authorList>
    </citation>
    <scope>NUCLEOTIDE SEQUENCE [LARGE SCALE GENOMIC DNA]</scope>
    <source>
        <strain evidence="8 9">NBRC 108245</strain>
    </source>
</reference>
<dbReference type="AlphaFoldDB" id="A0A511ME39"/>
<evidence type="ECO:0000259" key="7">
    <source>
        <dbReference type="PROSITE" id="PS50931"/>
    </source>
</evidence>
<dbReference type="PROSITE" id="PS50931">
    <property type="entry name" value="HTH_LYSR"/>
    <property type="match status" value="1"/>
</dbReference>
<dbReference type="RefSeq" id="WP_147131788.1">
    <property type="nucleotide sequence ID" value="NZ_BJXA01000020.1"/>
</dbReference>
<proteinExistence type="inferred from homology"/>
<keyword evidence="9" id="KW-1185">Reference proteome</keyword>
<dbReference type="Proteomes" id="UP000321424">
    <property type="component" value="Unassembled WGS sequence"/>
</dbReference>
<dbReference type="InterPro" id="IPR036388">
    <property type="entry name" value="WH-like_DNA-bd_sf"/>
</dbReference>
<dbReference type="GO" id="GO:0003677">
    <property type="term" value="F:DNA binding"/>
    <property type="evidence" value="ECO:0007669"/>
    <property type="project" value="UniProtKB-KW"/>
</dbReference>
<dbReference type="PANTHER" id="PTHR30346">
    <property type="entry name" value="TRANSCRIPTIONAL DUAL REGULATOR HCAR-RELATED"/>
    <property type="match status" value="1"/>
</dbReference>
<accession>A0A511ME39</accession>
<keyword evidence="3" id="KW-0238">DNA-binding</keyword>
<evidence type="ECO:0000256" key="3">
    <source>
        <dbReference type="ARBA" id="ARBA00023125"/>
    </source>
</evidence>
<dbReference type="FunFam" id="1.10.10.10:FF:000001">
    <property type="entry name" value="LysR family transcriptional regulator"/>
    <property type="match status" value="1"/>
</dbReference>
<dbReference type="Gene3D" id="1.10.10.10">
    <property type="entry name" value="Winged helix-like DNA-binding domain superfamily/Winged helix DNA-binding domain"/>
    <property type="match status" value="1"/>
</dbReference>
<dbReference type="Pfam" id="PF00126">
    <property type="entry name" value="HTH_1"/>
    <property type="match status" value="1"/>
</dbReference>
<gene>
    <name evidence="8" type="ORF">NN4_34110</name>
</gene>
<dbReference type="GO" id="GO:0003700">
    <property type="term" value="F:DNA-binding transcription factor activity"/>
    <property type="evidence" value="ECO:0007669"/>
    <property type="project" value="InterPro"/>
</dbReference>
<sequence>MDERAQPDGTVPTAASDRGGDSPTQIELRHLRAYVALCEESNYTRAAARLHLSQPALTRTIQQLERHIECRLIERTSRRFALTDEGTELLTHARRILADVDTVAAQLRSRAAIEVGFAWLLPTSWLAATRRRYEALGGRITLHRVDDPLAALEARAIDIAIYRRETQLPSHLESRVIATEQRMLAVAANSPLADATDLRWADLAGYPLVVNVVSGTTHAGSWEQGDPDRPIITCRNFDEWIELVAANRGIGGVPALARSRAPHPGVVYLDIPDAPPSHVYLAWHAKPAPSRAVQRFLGVA</sequence>
<dbReference type="SUPFAM" id="SSF46785">
    <property type="entry name" value="Winged helix' DNA-binding domain"/>
    <property type="match status" value="1"/>
</dbReference>
<organism evidence="8 9">
    <name type="scientific">Nocardia ninae NBRC 108245</name>
    <dbReference type="NCBI Taxonomy" id="1210091"/>
    <lineage>
        <taxon>Bacteria</taxon>
        <taxon>Bacillati</taxon>
        <taxon>Actinomycetota</taxon>
        <taxon>Actinomycetes</taxon>
        <taxon>Mycobacteriales</taxon>
        <taxon>Nocardiaceae</taxon>
        <taxon>Nocardia</taxon>
    </lineage>
</organism>
<evidence type="ECO:0000256" key="5">
    <source>
        <dbReference type="ARBA" id="ARBA00023163"/>
    </source>
</evidence>
<dbReference type="CDD" id="cd05466">
    <property type="entry name" value="PBP2_LTTR_substrate"/>
    <property type="match status" value="1"/>
</dbReference>
<dbReference type="EMBL" id="BJXA01000020">
    <property type="protein sequence ID" value="GEM38892.1"/>
    <property type="molecule type" value="Genomic_DNA"/>
</dbReference>
<dbReference type="Gene3D" id="3.40.190.10">
    <property type="entry name" value="Periplasmic binding protein-like II"/>
    <property type="match status" value="2"/>
</dbReference>
<dbReference type="PANTHER" id="PTHR30346:SF17">
    <property type="entry name" value="LYSR FAMILY TRANSCRIPTIONAL REGULATOR"/>
    <property type="match status" value="1"/>
</dbReference>
<keyword evidence="2" id="KW-0805">Transcription regulation</keyword>
<name>A0A511ME39_9NOCA</name>
<dbReference type="GO" id="GO:0032993">
    <property type="term" value="C:protein-DNA complex"/>
    <property type="evidence" value="ECO:0007669"/>
    <property type="project" value="TreeGrafter"/>
</dbReference>
<evidence type="ECO:0000256" key="6">
    <source>
        <dbReference type="SAM" id="MobiDB-lite"/>
    </source>
</evidence>
<dbReference type="SUPFAM" id="SSF53850">
    <property type="entry name" value="Periplasmic binding protein-like II"/>
    <property type="match status" value="1"/>
</dbReference>
<feature type="region of interest" description="Disordered" evidence="6">
    <location>
        <begin position="1"/>
        <end position="23"/>
    </location>
</feature>
<evidence type="ECO:0000313" key="8">
    <source>
        <dbReference type="EMBL" id="GEM38892.1"/>
    </source>
</evidence>
<evidence type="ECO:0000256" key="4">
    <source>
        <dbReference type="ARBA" id="ARBA00023159"/>
    </source>
</evidence>
<evidence type="ECO:0000256" key="2">
    <source>
        <dbReference type="ARBA" id="ARBA00023015"/>
    </source>
</evidence>
<dbReference type="Pfam" id="PF03466">
    <property type="entry name" value="LysR_substrate"/>
    <property type="match status" value="1"/>
</dbReference>
<dbReference type="PRINTS" id="PR00039">
    <property type="entry name" value="HTHLYSR"/>
</dbReference>
<evidence type="ECO:0000256" key="1">
    <source>
        <dbReference type="ARBA" id="ARBA00009437"/>
    </source>
</evidence>
<keyword evidence="5" id="KW-0804">Transcription</keyword>
<dbReference type="InterPro" id="IPR036390">
    <property type="entry name" value="WH_DNA-bd_sf"/>
</dbReference>
<comment type="caution">
    <text evidence="8">The sequence shown here is derived from an EMBL/GenBank/DDBJ whole genome shotgun (WGS) entry which is preliminary data.</text>
</comment>